<name>A0AA51NCV0_9BACT</name>
<dbReference type="Pfam" id="PF13205">
    <property type="entry name" value="Big_5"/>
    <property type="match status" value="1"/>
</dbReference>
<dbReference type="Proteomes" id="UP001230496">
    <property type="component" value="Chromosome"/>
</dbReference>
<feature type="chain" id="PRO_5041370171" evidence="2">
    <location>
        <begin position="22"/>
        <end position="749"/>
    </location>
</feature>
<feature type="domain" description="Secretion system C-terminal sorting" evidence="4">
    <location>
        <begin position="672"/>
        <end position="747"/>
    </location>
</feature>
<dbReference type="InterPro" id="IPR032812">
    <property type="entry name" value="SbsA_Ig"/>
</dbReference>
<dbReference type="Pfam" id="PF03382">
    <property type="entry name" value="DUF285"/>
    <property type="match status" value="2"/>
</dbReference>
<dbReference type="NCBIfam" id="TIGR02167">
    <property type="entry name" value="Liste_lipo_26"/>
    <property type="match status" value="3"/>
</dbReference>
<protein>
    <submittedName>
        <fullName evidence="5">BspA family leucine-rich repeat surface protein</fullName>
    </submittedName>
</protein>
<sequence length="749" mass="84625">MKRILLSLFTILILQTSFAFAQDAPFITVWQTDNPGSSEDNQITIPGTGTDYLIEWEEVGNEDNNNGSETGINSHTVTFPSAGTYRVKISGDFTRITFFNEGDRKKILDIEQWGDIVWSKCNYAFNGCSNLVQSAIDIPNLSNVTDMFRMFDGASSFNGDIGNWDVSNVTNMVEMFVNAKSFNQDLSNWDVSNVTNMRWMFIWASAFNQDLGNWNISSETNMHNLLSKSGLSTYNYDKTLIGWAAMENTPSDIMFGAQDLKYCLSADARSYLINEKGWHWSGTNGFLDIKDCESAFFVSTWKTDNEGTSEDNQVNIPVTGTDYEIFWEEVDNSENKGQEIGNNFHTLTFPHAGNYRIKIYGDLTNIKFDNHGDKLKVLDIESWNDSKWKSMNSAFAGAENLTITASNDPDLSIVTDMSRMFYKAKSFNHYIRHWDVSNVTNMSNMFYDASSFNQIISDWNVSNVTDMSGMFNKASAFDQNLGDWNLTNVGSLFDFLTNSGLSLANYDLTLEGWATNGNILSDITLNAEGLNYCASEEYRQQLIDDFGWIIMGDEVCNIALEETYPVADTTSVAKDTKIYLTFDQEIEEIDFTGILVKDIYSKVIPLSKIYVEGQRLYLVHDGLESSTYEVKIPENKVISVTGKENEAISWSFTTQRILSSKNEQKPINHSTYPNPFSDQTTIQFSLPQTQSVNLFVFDLKGQLVRQEKYDNLGSDKQSIKFERKDLPAGLYRYQLQSAGGAVGGKMLIE</sequence>
<dbReference type="KEGG" id="msaa:QYS49_35460"/>
<dbReference type="Pfam" id="PF18962">
    <property type="entry name" value="Por_Secre_tail"/>
    <property type="match status" value="1"/>
</dbReference>
<dbReference type="InterPro" id="IPR011889">
    <property type="entry name" value="Liste_lipo_26"/>
</dbReference>
<feature type="domain" description="SbsA Ig-like" evidence="3">
    <location>
        <begin position="559"/>
        <end position="654"/>
    </location>
</feature>
<evidence type="ECO:0000313" key="6">
    <source>
        <dbReference type="Proteomes" id="UP001230496"/>
    </source>
</evidence>
<accession>A0AA51NCV0</accession>
<gene>
    <name evidence="5" type="ORF">QYS49_35460</name>
</gene>
<evidence type="ECO:0000256" key="1">
    <source>
        <dbReference type="ARBA" id="ARBA00022729"/>
    </source>
</evidence>
<keyword evidence="1 2" id="KW-0732">Signal</keyword>
<reference evidence="5 6" key="1">
    <citation type="submission" date="2023-08" db="EMBL/GenBank/DDBJ databases">
        <title>Comparative genomics and taxonomic characterization of three novel marine species of genus Marivirga.</title>
        <authorList>
            <person name="Muhammad N."/>
            <person name="Kim S.-G."/>
        </authorList>
    </citation>
    <scope>NUCLEOTIDE SEQUENCE [LARGE SCALE GENOMIC DNA]</scope>
    <source>
        <strain evidence="5 6">BDSF4-3</strain>
    </source>
</reference>
<evidence type="ECO:0000313" key="5">
    <source>
        <dbReference type="EMBL" id="WMN13056.1"/>
    </source>
</evidence>
<keyword evidence="6" id="KW-1185">Reference proteome</keyword>
<organism evidence="5 6">
    <name type="scientific">Marivirga salinarum</name>
    <dbReference type="NCBI Taxonomy" id="3059078"/>
    <lineage>
        <taxon>Bacteria</taxon>
        <taxon>Pseudomonadati</taxon>
        <taxon>Bacteroidota</taxon>
        <taxon>Cytophagia</taxon>
        <taxon>Cytophagales</taxon>
        <taxon>Marivirgaceae</taxon>
        <taxon>Marivirga</taxon>
    </lineage>
</organism>
<evidence type="ECO:0000256" key="2">
    <source>
        <dbReference type="SAM" id="SignalP"/>
    </source>
</evidence>
<dbReference type="InterPro" id="IPR005046">
    <property type="entry name" value="DUF285"/>
</dbReference>
<feature type="signal peptide" evidence="2">
    <location>
        <begin position="1"/>
        <end position="21"/>
    </location>
</feature>
<proteinExistence type="predicted"/>
<evidence type="ECO:0000259" key="3">
    <source>
        <dbReference type="Pfam" id="PF13205"/>
    </source>
</evidence>
<dbReference type="InterPro" id="IPR026444">
    <property type="entry name" value="Secre_tail"/>
</dbReference>
<dbReference type="EMBL" id="CP129971">
    <property type="protein sequence ID" value="WMN13056.1"/>
    <property type="molecule type" value="Genomic_DNA"/>
</dbReference>
<dbReference type="NCBIfam" id="TIGR04183">
    <property type="entry name" value="Por_Secre_tail"/>
    <property type="match status" value="1"/>
</dbReference>
<dbReference type="AlphaFoldDB" id="A0AA51NCV0"/>
<evidence type="ECO:0000259" key="4">
    <source>
        <dbReference type="Pfam" id="PF18962"/>
    </source>
</evidence>
<dbReference type="RefSeq" id="WP_308351531.1">
    <property type="nucleotide sequence ID" value="NZ_CP129971.1"/>
</dbReference>